<proteinExistence type="predicted"/>
<reference evidence="3" key="1">
    <citation type="submission" date="2016-10" db="EMBL/GenBank/DDBJ databases">
        <authorList>
            <person name="Varghese N."/>
            <person name="Submissions S."/>
        </authorList>
    </citation>
    <scope>NUCLEOTIDE SEQUENCE [LARGE SCALE GENOMIC DNA]</scope>
    <source>
        <strain evidence="3">GAS369</strain>
    </source>
</reference>
<feature type="transmembrane region" description="Helical" evidence="1">
    <location>
        <begin position="12"/>
        <end position="33"/>
    </location>
</feature>
<keyword evidence="1" id="KW-0472">Membrane</keyword>
<evidence type="ECO:0000313" key="2">
    <source>
        <dbReference type="EMBL" id="SDS11910.1"/>
    </source>
</evidence>
<sequence length="163" mass="18252">MSQASMFWWQKYGTLAQMAQAAVALLGFVAILFQINEIRANNRAASARQAFLGYTDLAFKNPKFSAPDYDAIKIGSRDDRVQYESFVSYFLYACEEAIAAFAGRPEWQASCNYDLRPHLPFLCEKNTAEPAYLATYSADTQQWVKASMKTASVTPPDCQLGKT</sequence>
<keyword evidence="1" id="KW-0812">Transmembrane</keyword>
<keyword evidence="1" id="KW-1133">Transmembrane helix</keyword>
<protein>
    <submittedName>
        <fullName evidence="2">Uncharacterized protein</fullName>
    </submittedName>
</protein>
<dbReference type="Proteomes" id="UP000243904">
    <property type="component" value="Chromosome I"/>
</dbReference>
<dbReference type="AlphaFoldDB" id="A0A1H1PLD4"/>
<keyword evidence="3" id="KW-1185">Reference proteome</keyword>
<evidence type="ECO:0000313" key="3">
    <source>
        <dbReference type="Proteomes" id="UP000243904"/>
    </source>
</evidence>
<evidence type="ECO:0000256" key="1">
    <source>
        <dbReference type="SAM" id="Phobius"/>
    </source>
</evidence>
<dbReference type="RefSeq" id="WP_146686533.1">
    <property type="nucleotide sequence ID" value="NZ_LT629750.1"/>
</dbReference>
<accession>A0A1H1PLD4</accession>
<gene>
    <name evidence="2" type="ORF">SAMN05444158_1067</name>
</gene>
<dbReference type="EMBL" id="LT629750">
    <property type="protein sequence ID" value="SDS11910.1"/>
    <property type="molecule type" value="Genomic_DNA"/>
</dbReference>
<organism evidence="2 3">
    <name type="scientific">Bradyrhizobium canariense</name>
    <dbReference type="NCBI Taxonomy" id="255045"/>
    <lineage>
        <taxon>Bacteria</taxon>
        <taxon>Pseudomonadati</taxon>
        <taxon>Pseudomonadota</taxon>
        <taxon>Alphaproteobacteria</taxon>
        <taxon>Hyphomicrobiales</taxon>
        <taxon>Nitrobacteraceae</taxon>
        <taxon>Bradyrhizobium</taxon>
    </lineage>
</organism>
<name>A0A1H1PLD4_9BRAD</name>